<dbReference type="RefSeq" id="WP_188409197.1">
    <property type="nucleotide sequence ID" value="NZ_BMCP01000002.1"/>
</dbReference>
<dbReference type="EMBL" id="BMCP01000002">
    <property type="protein sequence ID" value="GGE39065.1"/>
    <property type="molecule type" value="Genomic_DNA"/>
</dbReference>
<feature type="transmembrane region" description="Helical" evidence="8">
    <location>
        <begin position="56"/>
        <end position="72"/>
    </location>
</feature>
<dbReference type="NCBIfam" id="TIGR00710">
    <property type="entry name" value="efflux_Bcr_CflA"/>
    <property type="match status" value="1"/>
</dbReference>
<dbReference type="InterPro" id="IPR011701">
    <property type="entry name" value="MFS"/>
</dbReference>
<feature type="transmembrane region" description="Helical" evidence="8">
    <location>
        <begin position="84"/>
        <end position="103"/>
    </location>
</feature>
<dbReference type="Gene3D" id="1.20.1720.10">
    <property type="entry name" value="Multidrug resistance protein D"/>
    <property type="match status" value="1"/>
</dbReference>
<dbReference type="Proteomes" id="UP000602745">
    <property type="component" value="Unassembled WGS sequence"/>
</dbReference>
<keyword evidence="5 8" id="KW-0812">Transmembrane</keyword>
<keyword evidence="3 8" id="KW-0813">Transport</keyword>
<name>A0A8J2VUQ9_9RHOB</name>
<evidence type="ECO:0000256" key="1">
    <source>
        <dbReference type="ARBA" id="ARBA00004651"/>
    </source>
</evidence>
<dbReference type="SUPFAM" id="SSF103473">
    <property type="entry name" value="MFS general substrate transporter"/>
    <property type="match status" value="1"/>
</dbReference>
<keyword evidence="7 8" id="KW-0472">Membrane</keyword>
<dbReference type="GO" id="GO:1990961">
    <property type="term" value="P:xenobiotic detoxification by transmembrane export across the plasma membrane"/>
    <property type="evidence" value="ECO:0007669"/>
    <property type="project" value="InterPro"/>
</dbReference>
<keyword evidence="6 8" id="KW-1133">Transmembrane helix</keyword>
<dbReference type="InterPro" id="IPR036259">
    <property type="entry name" value="MFS_trans_sf"/>
</dbReference>
<dbReference type="AlphaFoldDB" id="A0A8J2VUQ9"/>
<proteinExistence type="inferred from homology"/>
<comment type="caution">
    <text evidence="10">The sequence shown here is derived from an EMBL/GenBank/DDBJ whole genome shotgun (WGS) entry which is preliminary data.</text>
</comment>
<keyword evidence="11" id="KW-1185">Reference proteome</keyword>
<feature type="transmembrane region" description="Helical" evidence="8">
    <location>
        <begin position="109"/>
        <end position="130"/>
    </location>
</feature>
<sequence>MTSQAAGPHPGLGFRQFIALVASLMAINALSIDIMLPALPQIGDALSVDTENHRQWIVTAYLLGFGGAQIIYGPISDRYGRKRILLIGLAVFVLASIAAIFASSFEAMIAARAVQGIGIAATRVLVISIVRDCYSGRKMARVMSLAFIVFVAVPVLAPSIGQFVLLIAPWRWIFVILSIAGVGITLWVIAKLPETLHAENRLPLSFGGLKYAFMLVVTNRLAVGYMMAVTMMMGGLFGFVNSAQQIFFTALDAADVFTLVFAAIAIFMGASSFLNASIVERLGSRLVSHSALFGYIFFGTVHLFVALLGYENIWTFWLLQSGLMFCFGLLVSNFNSMAMEPLGHVAGTASSVMGFFTTLGGALLGAYVGQHFDGTVVPFTLGLTLFGFGALAMVLFAERGRLFRAHHAPVH</sequence>
<dbReference type="InterPro" id="IPR020846">
    <property type="entry name" value="MFS_dom"/>
</dbReference>
<dbReference type="CDD" id="cd17320">
    <property type="entry name" value="MFS_MdfA_MDR_like"/>
    <property type="match status" value="1"/>
</dbReference>
<reference evidence="10" key="2">
    <citation type="submission" date="2020-09" db="EMBL/GenBank/DDBJ databases">
        <authorList>
            <person name="Sun Q."/>
            <person name="Sedlacek I."/>
        </authorList>
    </citation>
    <scope>NUCLEOTIDE SEQUENCE</scope>
    <source>
        <strain evidence="10">CCM 7684</strain>
    </source>
</reference>
<evidence type="ECO:0000313" key="10">
    <source>
        <dbReference type="EMBL" id="GGE39065.1"/>
    </source>
</evidence>
<evidence type="ECO:0000313" key="11">
    <source>
        <dbReference type="Proteomes" id="UP000602745"/>
    </source>
</evidence>
<keyword evidence="8" id="KW-0997">Cell inner membrane</keyword>
<accession>A0A8J2VUQ9</accession>
<evidence type="ECO:0000256" key="7">
    <source>
        <dbReference type="ARBA" id="ARBA00023136"/>
    </source>
</evidence>
<evidence type="ECO:0000256" key="2">
    <source>
        <dbReference type="ARBA" id="ARBA00006236"/>
    </source>
</evidence>
<evidence type="ECO:0000256" key="3">
    <source>
        <dbReference type="ARBA" id="ARBA00022448"/>
    </source>
</evidence>
<dbReference type="PANTHER" id="PTHR42718:SF35">
    <property type="entry name" value="BLL0718 PROTEIN"/>
    <property type="match status" value="1"/>
</dbReference>
<evidence type="ECO:0000256" key="8">
    <source>
        <dbReference type="RuleBase" id="RU365088"/>
    </source>
</evidence>
<feature type="transmembrane region" description="Helical" evidence="8">
    <location>
        <begin position="346"/>
        <end position="369"/>
    </location>
</feature>
<comment type="subcellular location">
    <subcellularLocation>
        <location evidence="8">Cell inner membrane</location>
        <topology evidence="8">Multi-pass membrane protein</topology>
    </subcellularLocation>
    <subcellularLocation>
        <location evidence="1">Cell membrane</location>
        <topology evidence="1">Multi-pass membrane protein</topology>
    </subcellularLocation>
</comment>
<dbReference type="GO" id="GO:0042910">
    <property type="term" value="F:xenobiotic transmembrane transporter activity"/>
    <property type="evidence" value="ECO:0007669"/>
    <property type="project" value="InterPro"/>
</dbReference>
<feature type="transmembrane region" description="Helical" evidence="8">
    <location>
        <begin position="316"/>
        <end position="334"/>
    </location>
</feature>
<organism evidence="10 11">
    <name type="scientific">Agaricicola taiwanensis</name>
    <dbReference type="NCBI Taxonomy" id="591372"/>
    <lineage>
        <taxon>Bacteria</taxon>
        <taxon>Pseudomonadati</taxon>
        <taxon>Pseudomonadota</taxon>
        <taxon>Alphaproteobacteria</taxon>
        <taxon>Rhodobacterales</taxon>
        <taxon>Paracoccaceae</taxon>
        <taxon>Agaricicola</taxon>
    </lineage>
</organism>
<gene>
    <name evidence="10" type="ORF">GCM10007276_15520</name>
</gene>
<reference evidence="10" key="1">
    <citation type="journal article" date="2014" name="Int. J. Syst. Evol. Microbiol.">
        <title>Complete genome sequence of Corynebacterium casei LMG S-19264T (=DSM 44701T), isolated from a smear-ripened cheese.</title>
        <authorList>
            <consortium name="US DOE Joint Genome Institute (JGI-PGF)"/>
            <person name="Walter F."/>
            <person name="Albersmeier A."/>
            <person name="Kalinowski J."/>
            <person name="Ruckert C."/>
        </authorList>
    </citation>
    <scope>NUCLEOTIDE SEQUENCE</scope>
    <source>
        <strain evidence="10">CCM 7684</strain>
    </source>
</reference>
<feature type="transmembrane region" description="Helical" evidence="8">
    <location>
        <begin position="142"/>
        <end position="164"/>
    </location>
</feature>
<keyword evidence="4" id="KW-1003">Cell membrane</keyword>
<evidence type="ECO:0000256" key="6">
    <source>
        <dbReference type="ARBA" id="ARBA00022989"/>
    </source>
</evidence>
<feature type="transmembrane region" description="Helical" evidence="8">
    <location>
        <begin position="170"/>
        <end position="190"/>
    </location>
</feature>
<comment type="similarity">
    <text evidence="2 8">Belongs to the major facilitator superfamily. Bcr/CmlA family.</text>
</comment>
<dbReference type="GO" id="GO:0005886">
    <property type="term" value="C:plasma membrane"/>
    <property type="evidence" value="ECO:0007669"/>
    <property type="project" value="UniProtKB-SubCell"/>
</dbReference>
<feature type="domain" description="Major facilitator superfamily (MFS) profile" evidence="9">
    <location>
        <begin position="17"/>
        <end position="401"/>
    </location>
</feature>
<dbReference type="PROSITE" id="PS50850">
    <property type="entry name" value="MFS"/>
    <property type="match status" value="1"/>
</dbReference>
<dbReference type="PANTHER" id="PTHR42718">
    <property type="entry name" value="MAJOR FACILITATOR SUPERFAMILY MULTIDRUG TRANSPORTER MFSC"/>
    <property type="match status" value="1"/>
</dbReference>
<evidence type="ECO:0000256" key="4">
    <source>
        <dbReference type="ARBA" id="ARBA00022475"/>
    </source>
</evidence>
<protein>
    <recommendedName>
        <fullName evidence="8">Bcr/CflA family efflux transporter</fullName>
    </recommendedName>
</protein>
<feature type="transmembrane region" description="Helical" evidence="8">
    <location>
        <begin position="256"/>
        <end position="279"/>
    </location>
</feature>
<feature type="transmembrane region" description="Helical" evidence="8">
    <location>
        <begin position="291"/>
        <end position="310"/>
    </location>
</feature>
<evidence type="ECO:0000259" key="9">
    <source>
        <dbReference type="PROSITE" id="PS50850"/>
    </source>
</evidence>
<dbReference type="Pfam" id="PF07690">
    <property type="entry name" value="MFS_1"/>
    <property type="match status" value="1"/>
</dbReference>
<feature type="transmembrane region" description="Helical" evidence="8">
    <location>
        <begin position="375"/>
        <end position="397"/>
    </location>
</feature>
<feature type="transmembrane region" description="Helical" evidence="8">
    <location>
        <begin position="12"/>
        <end position="36"/>
    </location>
</feature>
<dbReference type="InterPro" id="IPR004812">
    <property type="entry name" value="Efflux_drug-R_Bcr/CmlA"/>
</dbReference>
<feature type="transmembrane region" description="Helical" evidence="8">
    <location>
        <begin position="211"/>
        <end position="236"/>
    </location>
</feature>
<evidence type="ECO:0000256" key="5">
    <source>
        <dbReference type="ARBA" id="ARBA00022692"/>
    </source>
</evidence>